<proteinExistence type="predicted"/>
<dbReference type="AlphaFoldDB" id="A0A0K2TTJ8"/>
<sequence>MGSQQGKERTSEVPTLPESGPKSRIKGLKGSGTGSRRPLPPVYPEQSLRNNYFSESIDCFYVYSSRRINMALKGESKVCLKI</sequence>
<dbReference type="EMBL" id="HACA01011631">
    <property type="protein sequence ID" value="CDW28992.1"/>
    <property type="molecule type" value="Transcribed_RNA"/>
</dbReference>
<name>A0A0K2TTJ8_LEPSM</name>
<feature type="compositionally biased region" description="Basic and acidic residues" evidence="1">
    <location>
        <begin position="1"/>
        <end position="11"/>
    </location>
</feature>
<protein>
    <submittedName>
        <fullName evidence="2">Uncharacterized protein</fullName>
    </submittedName>
</protein>
<reference evidence="2" key="1">
    <citation type="submission" date="2014-05" db="EMBL/GenBank/DDBJ databases">
        <authorList>
            <person name="Chronopoulou M."/>
        </authorList>
    </citation>
    <scope>NUCLEOTIDE SEQUENCE</scope>
    <source>
        <tissue evidence="2">Whole organism</tissue>
    </source>
</reference>
<evidence type="ECO:0000313" key="2">
    <source>
        <dbReference type="EMBL" id="CDW28992.1"/>
    </source>
</evidence>
<feature type="region of interest" description="Disordered" evidence="1">
    <location>
        <begin position="1"/>
        <end position="45"/>
    </location>
</feature>
<organism evidence="2">
    <name type="scientific">Lepeophtheirus salmonis</name>
    <name type="common">Salmon louse</name>
    <name type="synonym">Caligus salmonis</name>
    <dbReference type="NCBI Taxonomy" id="72036"/>
    <lineage>
        <taxon>Eukaryota</taxon>
        <taxon>Metazoa</taxon>
        <taxon>Ecdysozoa</taxon>
        <taxon>Arthropoda</taxon>
        <taxon>Crustacea</taxon>
        <taxon>Multicrustacea</taxon>
        <taxon>Hexanauplia</taxon>
        <taxon>Copepoda</taxon>
        <taxon>Siphonostomatoida</taxon>
        <taxon>Caligidae</taxon>
        <taxon>Lepeophtheirus</taxon>
    </lineage>
</organism>
<evidence type="ECO:0000256" key="1">
    <source>
        <dbReference type="SAM" id="MobiDB-lite"/>
    </source>
</evidence>
<accession>A0A0K2TTJ8</accession>